<dbReference type="EMBL" id="AEPE02000005">
    <property type="protein sequence ID" value="EFZ36429.1"/>
    <property type="molecule type" value="Genomic_DNA"/>
</dbReference>
<dbReference type="HOGENOM" id="CLU_2790511_0_0_10"/>
<evidence type="ECO:0000313" key="2">
    <source>
        <dbReference type="Proteomes" id="UP000005580"/>
    </source>
</evidence>
<proteinExistence type="predicted"/>
<comment type="caution">
    <text evidence="1">The sequence shown here is derived from an EMBL/GenBank/DDBJ whole genome shotgun (WGS) entry which is preliminary data.</text>
</comment>
<dbReference type="AlphaFoldDB" id="E7RQ91"/>
<gene>
    <name evidence="1" type="ORF">HMPREF0663_11342</name>
</gene>
<organism evidence="1 2">
    <name type="scientific">Hoylesella oralis ATCC 33269</name>
    <dbReference type="NCBI Taxonomy" id="873533"/>
    <lineage>
        <taxon>Bacteria</taxon>
        <taxon>Pseudomonadati</taxon>
        <taxon>Bacteroidota</taxon>
        <taxon>Bacteroidia</taxon>
        <taxon>Bacteroidales</taxon>
        <taxon>Prevotellaceae</taxon>
        <taxon>Hoylesella</taxon>
    </lineage>
</organism>
<name>E7RQ91_9BACT</name>
<sequence>MFVHVAENKQHAGSGYDFTNRTFKAAEALGVRLVFIQLGIKNGCMCLIGNLYIFLICTENIVKIYKIT</sequence>
<accession>E7RQ91</accession>
<protein>
    <submittedName>
        <fullName evidence="1">Uncharacterized protein</fullName>
    </submittedName>
</protein>
<dbReference type="Proteomes" id="UP000005580">
    <property type="component" value="Unassembled WGS sequence"/>
</dbReference>
<reference evidence="1" key="1">
    <citation type="submission" date="2011-01" db="EMBL/GenBank/DDBJ databases">
        <authorList>
            <person name="Muzny D."/>
            <person name="Qin X."/>
            <person name="Buhay C."/>
            <person name="Dugan-Rocha S."/>
            <person name="Ding Y."/>
            <person name="Chen G."/>
            <person name="Hawes A."/>
            <person name="Holder M."/>
            <person name="Jhangiani S."/>
            <person name="Johnson A."/>
            <person name="Khan Z."/>
            <person name="Li Z."/>
            <person name="Liu W."/>
            <person name="Liu X."/>
            <person name="Perez L."/>
            <person name="Shen H."/>
            <person name="Wang Q."/>
            <person name="Watt J."/>
            <person name="Xi L."/>
            <person name="Xin Y."/>
            <person name="Zhou J."/>
            <person name="Deng J."/>
            <person name="Jiang H."/>
            <person name="Liu Y."/>
            <person name="Qu J."/>
            <person name="Song X.-Z."/>
            <person name="Zhang L."/>
            <person name="Villasana D."/>
            <person name="Johnson A."/>
            <person name="Liu J."/>
            <person name="Liyanage D."/>
            <person name="Lorensuhewa L."/>
            <person name="Robinson T."/>
            <person name="Song A."/>
            <person name="Song B.-B."/>
            <person name="Dinh H."/>
            <person name="Thornton R."/>
            <person name="Coyle M."/>
            <person name="Francisco L."/>
            <person name="Jackson L."/>
            <person name="Javaid M."/>
            <person name="Korchina V."/>
            <person name="Kovar C."/>
            <person name="Mata R."/>
            <person name="Mathew T."/>
            <person name="Ngo R."/>
            <person name="Nguyen L."/>
            <person name="Nguyen N."/>
            <person name="Okwuonu G."/>
            <person name="Ongeri F."/>
            <person name="Pham C."/>
            <person name="Simmons D."/>
            <person name="Wilczek-Boney K."/>
            <person name="Hale W."/>
            <person name="Jakkamsetti A."/>
            <person name="Pham P."/>
            <person name="Ruth R."/>
            <person name="San Lucas F."/>
            <person name="Warren J."/>
            <person name="Zhang J."/>
            <person name="Zhao Z."/>
            <person name="Zhou C."/>
            <person name="Zhu D."/>
            <person name="Lee S."/>
            <person name="Bess C."/>
            <person name="Blankenburg K."/>
            <person name="Forbes L."/>
            <person name="Fu Q."/>
            <person name="Gubbala S."/>
            <person name="Hirani K."/>
            <person name="Jayaseelan J.C."/>
            <person name="Lara F."/>
            <person name="Munidasa M."/>
            <person name="Palculict T."/>
            <person name="Patil S."/>
            <person name="Pu L.-L."/>
            <person name="Saada N."/>
            <person name="Tang L."/>
            <person name="Weissenberger G."/>
            <person name="Zhu Y."/>
            <person name="Hemphill L."/>
            <person name="Shang Y."/>
            <person name="Youmans B."/>
            <person name="Ayvaz T."/>
            <person name="Ross M."/>
            <person name="Santibanez J."/>
            <person name="Aqrawi P."/>
            <person name="Gross S."/>
            <person name="Joshi V."/>
            <person name="Fowler G."/>
            <person name="Nazareth L."/>
            <person name="Reid J."/>
            <person name="Worley K."/>
            <person name="Petrosino J."/>
            <person name="Highlander S."/>
            <person name="Gibbs R."/>
        </authorList>
    </citation>
    <scope>NUCLEOTIDE SEQUENCE [LARGE SCALE GENOMIC DNA]</scope>
    <source>
        <strain evidence="1">ATCC 33269</strain>
    </source>
</reference>
<evidence type="ECO:0000313" key="1">
    <source>
        <dbReference type="EMBL" id="EFZ36429.1"/>
    </source>
</evidence>
<keyword evidence="2" id="KW-1185">Reference proteome</keyword>